<evidence type="ECO:0000256" key="1">
    <source>
        <dbReference type="ARBA" id="ARBA00004502"/>
    </source>
</evidence>
<dbReference type="EMBL" id="OU963865">
    <property type="protein sequence ID" value="CAH0389084.1"/>
    <property type="molecule type" value="Genomic_DNA"/>
</dbReference>
<comment type="subcellular location">
    <subcellularLocation>
        <location evidence="1">Lipid droplet</location>
    </subcellularLocation>
</comment>
<dbReference type="AlphaFoldDB" id="A0A9P0ACY8"/>
<evidence type="ECO:0000256" key="2">
    <source>
        <dbReference type="ARBA" id="ARBA00008300"/>
    </source>
</evidence>
<dbReference type="EC" id="3.1.1.13" evidence="7"/>
<dbReference type="Pfam" id="PF10230">
    <property type="entry name" value="LIDHydrolase"/>
    <property type="match status" value="1"/>
</dbReference>
<gene>
    <name evidence="9" type="ORF">BEMITA_LOCUS7950</name>
</gene>
<sequence length="311" mass="35593">MTYQEGWVVVNEMPTHVETWGGWIEDPAIKDSKELLICVSGNPGVTEFYSHFLSLIHSTLKIPVWIISHAGHELPPNALHLKYPTVQDKPELYDLDGQVTHKVQFIEKYAPEKCDLYFIGHSVGAKIMSDIMKNYPHINSRIKKCYMLFPTLEHIANAPNAKFFIPMFTYLNRFILFWAWVSTLLPGRLRNMIINGVMYLSHPSGVTDCCLTATDKLVDPVVVKNVFFLANDEMGKIKDLDTETIEKNLSKLRFYFGTTDGWCPVSYYENLRKKCPQADAILCPSNIKHAFVISSSHDMADLVSKWIKEDK</sequence>
<evidence type="ECO:0000256" key="5">
    <source>
        <dbReference type="ARBA" id="ARBA00022801"/>
    </source>
</evidence>
<dbReference type="GO" id="GO:0019915">
    <property type="term" value="P:lipid storage"/>
    <property type="evidence" value="ECO:0007669"/>
    <property type="project" value="InterPro"/>
</dbReference>
<evidence type="ECO:0000313" key="9">
    <source>
        <dbReference type="EMBL" id="CAH0389084.1"/>
    </source>
</evidence>
<keyword evidence="4" id="KW-0551">Lipid droplet</keyword>
<evidence type="ECO:0000256" key="7">
    <source>
        <dbReference type="ARBA" id="ARBA00039150"/>
    </source>
</evidence>
<name>A0A9P0ACY8_BEMTA</name>
<dbReference type="InterPro" id="IPR019363">
    <property type="entry name" value="LDAH"/>
</dbReference>
<accession>A0A9P0ACY8</accession>
<dbReference type="PANTHER" id="PTHR13390:SF0">
    <property type="entry name" value="LIPID DROPLET-ASSOCIATED HYDROLASE"/>
    <property type="match status" value="1"/>
</dbReference>
<comment type="similarity">
    <text evidence="2">Belongs to the AB hydrolase superfamily. LDAH family.</text>
</comment>
<dbReference type="Proteomes" id="UP001152759">
    <property type="component" value="Chromosome 4"/>
</dbReference>
<protein>
    <recommendedName>
        <fullName evidence="3">Lipid droplet-associated hydrolase</fullName>
        <ecNumber evidence="7">3.1.1.13</ecNumber>
    </recommendedName>
    <alternativeName>
        <fullName evidence="6">Lipid droplet-associated serine hydrolase</fullName>
    </alternativeName>
</protein>
<evidence type="ECO:0000256" key="4">
    <source>
        <dbReference type="ARBA" id="ARBA00022677"/>
    </source>
</evidence>
<keyword evidence="10" id="KW-1185">Reference proteome</keyword>
<dbReference type="InterPro" id="IPR029058">
    <property type="entry name" value="AB_hydrolase_fold"/>
</dbReference>
<dbReference type="Gene3D" id="3.40.50.1820">
    <property type="entry name" value="alpha/beta hydrolase"/>
    <property type="match status" value="1"/>
</dbReference>
<dbReference type="SUPFAM" id="SSF53474">
    <property type="entry name" value="alpha/beta-Hydrolases"/>
    <property type="match status" value="1"/>
</dbReference>
<dbReference type="GO" id="GO:0005811">
    <property type="term" value="C:lipid droplet"/>
    <property type="evidence" value="ECO:0007669"/>
    <property type="project" value="UniProtKB-SubCell"/>
</dbReference>
<evidence type="ECO:0000256" key="6">
    <source>
        <dbReference type="ARBA" id="ARBA00031924"/>
    </source>
</evidence>
<reference evidence="9" key="1">
    <citation type="submission" date="2021-12" db="EMBL/GenBank/DDBJ databases">
        <authorList>
            <person name="King R."/>
        </authorList>
    </citation>
    <scope>NUCLEOTIDE SEQUENCE</scope>
</reference>
<proteinExistence type="inferred from homology"/>
<comment type="catalytic activity">
    <reaction evidence="8">
        <text>a cholesterol ester + H2O = cholesterol + a fatty acid + H(+)</text>
        <dbReference type="Rhea" id="RHEA:36403"/>
        <dbReference type="ChEBI" id="CHEBI:15377"/>
        <dbReference type="ChEBI" id="CHEBI:15378"/>
        <dbReference type="ChEBI" id="CHEBI:16113"/>
        <dbReference type="ChEBI" id="CHEBI:17002"/>
        <dbReference type="ChEBI" id="CHEBI:28868"/>
        <dbReference type="EC" id="3.1.1.13"/>
    </reaction>
    <physiologicalReaction direction="left-to-right" evidence="8">
        <dbReference type="Rhea" id="RHEA:36404"/>
    </physiologicalReaction>
</comment>
<keyword evidence="5" id="KW-0378">Hydrolase</keyword>
<dbReference type="PANTHER" id="PTHR13390">
    <property type="entry name" value="LIPASE"/>
    <property type="match status" value="1"/>
</dbReference>
<evidence type="ECO:0000313" key="10">
    <source>
        <dbReference type="Proteomes" id="UP001152759"/>
    </source>
</evidence>
<evidence type="ECO:0000256" key="3">
    <source>
        <dbReference type="ARBA" id="ARBA00019242"/>
    </source>
</evidence>
<dbReference type="GO" id="GO:0004771">
    <property type="term" value="F:sterol ester esterase activity"/>
    <property type="evidence" value="ECO:0007669"/>
    <property type="project" value="UniProtKB-EC"/>
</dbReference>
<evidence type="ECO:0000256" key="8">
    <source>
        <dbReference type="ARBA" id="ARBA00049527"/>
    </source>
</evidence>
<organism evidence="9 10">
    <name type="scientific">Bemisia tabaci</name>
    <name type="common">Sweetpotato whitefly</name>
    <name type="synonym">Aleurodes tabaci</name>
    <dbReference type="NCBI Taxonomy" id="7038"/>
    <lineage>
        <taxon>Eukaryota</taxon>
        <taxon>Metazoa</taxon>
        <taxon>Ecdysozoa</taxon>
        <taxon>Arthropoda</taxon>
        <taxon>Hexapoda</taxon>
        <taxon>Insecta</taxon>
        <taxon>Pterygota</taxon>
        <taxon>Neoptera</taxon>
        <taxon>Paraneoptera</taxon>
        <taxon>Hemiptera</taxon>
        <taxon>Sternorrhyncha</taxon>
        <taxon>Aleyrodoidea</taxon>
        <taxon>Aleyrodidae</taxon>
        <taxon>Aleyrodinae</taxon>
        <taxon>Bemisia</taxon>
    </lineage>
</organism>